<keyword evidence="1" id="KW-1133">Transmembrane helix</keyword>
<dbReference type="NCBIfam" id="TIGR02876">
    <property type="entry name" value="spore_yqfD"/>
    <property type="match status" value="1"/>
</dbReference>
<dbReference type="AlphaFoldDB" id="A0A1M6N5M9"/>
<dbReference type="Gene3D" id="2.40.50.100">
    <property type="match status" value="1"/>
</dbReference>
<dbReference type="Pfam" id="PF06898">
    <property type="entry name" value="YqfD"/>
    <property type="match status" value="1"/>
</dbReference>
<reference evidence="3" key="1">
    <citation type="submission" date="2016-11" db="EMBL/GenBank/DDBJ databases">
        <authorList>
            <person name="Varghese N."/>
            <person name="Submissions S."/>
        </authorList>
    </citation>
    <scope>NUCLEOTIDE SEQUENCE [LARGE SCALE GENOMIC DNA]</scope>
    <source>
        <strain evidence="3">DSM 14826</strain>
    </source>
</reference>
<sequence>MFLLLLMRKLKGYVTIHVLGKKGERFINLALRMNVELWNIKREKDYLIVNLSIAGYRKMWQQCRKENIPIKIIRKKGTPFLLHKLRKRKVFSVGLVLFILAIYLISSFIWFIDVTGLETIDYNQFSTFLKEQDLKVGTIKYFIDTEKLEQNIKLAFPQIAWVSVNVKGTQVLVEVVEKEGEESTDKGPANVIAAKDGVITKILVLSGQQEVNVGDTVAKNQLLISGQLFNGETRTHMLVRAFGIIEARVWYEGYGEALQQETVYKETGNLVTVKYIELFGKKVRISKKNIPYEKYSKVISAQKLTIKDSPLPFKLITERYYEIKGEKNKYKIDQMERLARERAIENAMKKVPNGVEIVNKTVNIIERSGKIVRVKVILETIEDIGKIQRINY</sequence>
<accession>A0A1M6N5M9</accession>
<keyword evidence="1" id="KW-0812">Transmembrane</keyword>
<dbReference type="OrthoDB" id="1640349at2"/>
<dbReference type="STRING" id="1120989.SAMN02745227_01013"/>
<dbReference type="PIRSF" id="PIRSF029895">
    <property type="entry name" value="SpoIV"/>
    <property type="match status" value="1"/>
</dbReference>
<evidence type="ECO:0000256" key="1">
    <source>
        <dbReference type="SAM" id="Phobius"/>
    </source>
</evidence>
<name>A0A1M6N5M9_9FIRM</name>
<organism evidence="2 3">
    <name type="scientific">Anaerobranca californiensis DSM 14826</name>
    <dbReference type="NCBI Taxonomy" id="1120989"/>
    <lineage>
        <taxon>Bacteria</taxon>
        <taxon>Bacillati</taxon>
        <taxon>Bacillota</taxon>
        <taxon>Clostridia</taxon>
        <taxon>Eubacteriales</taxon>
        <taxon>Proteinivoracaceae</taxon>
        <taxon>Anaerobranca</taxon>
    </lineage>
</organism>
<keyword evidence="3" id="KW-1185">Reference proteome</keyword>
<feature type="transmembrane region" description="Helical" evidence="1">
    <location>
        <begin position="90"/>
        <end position="112"/>
    </location>
</feature>
<keyword evidence="1" id="KW-0472">Membrane</keyword>
<dbReference type="RefSeq" id="WP_072906828.1">
    <property type="nucleotide sequence ID" value="NZ_FRAI01000009.1"/>
</dbReference>
<gene>
    <name evidence="2" type="ORF">SAMN02745227_01013</name>
</gene>
<evidence type="ECO:0000313" key="2">
    <source>
        <dbReference type="EMBL" id="SHJ90926.1"/>
    </source>
</evidence>
<dbReference type="InterPro" id="IPR010690">
    <property type="entry name" value="YqfD"/>
</dbReference>
<dbReference type="Proteomes" id="UP000243547">
    <property type="component" value="Unassembled WGS sequence"/>
</dbReference>
<proteinExistence type="predicted"/>
<dbReference type="EMBL" id="FRAI01000009">
    <property type="protein sequence ID" value="SHJ90926.1"/>
    <property type="molecule type" value="Genomic_DNA"/>
</dbReference>
<protein>
    <submittedName>
        <fullName evidence="2">Similar to stage IV sporulation protein</fullName>
    </submittedName>
</protein>
<evidence type="ECO:0000313" key="3">
    <source>
        <dbReference type="Proteomes" id="UP000243547"/>
    </source>
</evidence>